<dbReference type="InterPro" id="IPR010985">
    <property type="entry name" value="Ribbon_hlx_hlx"/>
</dbReference>
<dbReference type="EMBL" id="FNOF01000016">
    <property type="protein sequence ID" value="SDX16394.1"/>
    <property type="molecule type" value="Genomic_DNA"/>
</dbReference>
<evidence type="ECO:0000313" key="1">
    <source>
        <dbReference type="EMBL" id="SDX16394.1"/>
    </source>
</evidence>
<dbReference type="GO" id="GO:0006355">
    <property type="term" value="P:regulation of DNA-templated transcription"/>
    <property type="evidence" value="ECO:0007669"/>
    <property type="project" value="InterPro"/>
</dbReference>
<dbReference type="SUPFAM" id="SSF47598">
    <property type="entry name" value="Ribbon-helix-helix"/>
    <property type="match status" value="1"/>
</dbReference>
<evidence type="ECO:0008006" key="3">
    <source>
        <dbReference type="Google" id="ProtNLM"/>
    </source>
</evidence>
<name>A0A1H2ZI04_HALVA</name>
<evidence type="ECO:0000313" key="2">
    <source>
        <dbReference type="Proteomes" id="UP000182573"/>
    </source>
</evidence>
<protein>
    <recommendedName>
        <fullName evidence="3">Transcriptional regulator, contains Arc/MetJ-type RHH (Ribbon-helix-helix) DNA-binding domain</fullName>
    </recommendedName>
</protein>
<gene>
    <name evidence="1" type="ORF">SAMN05443574_11666</name>
</gene>
<dbReference type="Proteomes" id="UP000182573">
    <property type="component" value="Unassembled WGS sequence"/>
</dbReference>
<organism evidence="1 2">
    <name type="scientific">Haloarcula vallismortis</name>
    <name type="common">Halobacterium vallismortis</name>
    <dbReference type="NCBI Taxonomy" id="28442"/>
    <lineage>
        <taxon>Archaea</taxon>
        <taxon>Methanobacteriati</taxon>
        <taxon>Methanobacteriota</taxon>
        <taxon>Stenosarchaea group</taxon>
        <taxon>Halobacteria</taxon>
        <taxon>Halobacteriales</taxon>
        <taxon>Haloarculaceae</taxon>
        <taxon>Haloarcula</taxon>
    </lineage>
</organism>
<accession>A0A1H2ZI04</accession>
<dbReference type="CDD" id="cd22231">
    <property type="entry name" value="RHH_NikR_HicB-like"/>
    <property type="match status" value="1"/>
</dbReference>
<sequence length="141" mass="16395">MGRQYGNNHVVKSTVRFPEAVIDCVEEMVAEGVFSNKSEFQRFAVEYVLSEIEDYEPEMVDFDELQKEVFQHQPATNGPEMSPEINENFYENAARVRQFAIRGDIETAEEYIDTAYPVTDPRCLLLDDLLEPYRQRETADE</sequence>
<proteinExistence type="predicted"/>
<dbReference type="AlphaFoldDB" id="A0A1H2ZI04"/>
<reference evidence="1 2" key="1">
    <citation type="submission" date="2016-10" db="EMBL/GenBank/DDBJ databases">
        <authorList>
            <person name="de Groot N.N."/>
        </authorList>
    </citation>
    <scope>NUCLEOTIDE SEQUENCE [LARGE SCALE GENOMIC DNA]</scope>
    <source>
        <strain evidence="1 2">DSM 3756</strain>
    </source>
</reference>